<feature type="region of interest" description="Disordered" evidence="1">
    <location>
        <begin position="206"/>
        <end position="267"/>
    </location>
</feature>
<evidence type="ECO:0000256" key="2">
    <source>
        <dbReference type="SAM" id="Phobius"/>
    </source>
</evidence>
<dbReference type="OrthoDB" id="10430260at2759"/>
<dbReference type="InParanoid" id="A0A067NLZ1"/>
<keyword evidence="3" id="KW-0732">Signal</keyword>
<gene>
    <name evidence="4" type="ORF">PLEOSDRAFT_1107547</name>
</gene>
<evidence type="ECO:0008006" key="6">
    <source>
        <dbReference type="Google" id="ProtNLM"/>
    </source>
</evidence>
<evidence type="ECO:0000256" key="3">
    <source>
        <dbReference type="SAM" id="SignalP"/>
    </source>
</evidence>
<feature type="compositionally biased region" description="Low complexity" evidence="1">
    <location>
        <begin position="355"/>
        <end position="365"/>
    </location>
</feature>
<name>A0A067NLZ1_PLEO1</name>
<feature type="compositionally biased region" description="Low complexity" evidence="1">
    <location>
        <begin position="378"/>
        <end position="388"/>
    </location>
</feature>
<feature type="compositionally biased region" description="Acidic residues" evidence="1">
    <location>
        <begin position="244"/>
        <end position="254"/>
    </location>
</feature>
<organism evidence="4 5">
    <name type="scientific">Pleurotus ostreatus (strain PC15)</name>
    <name type="common">Oyster mushroom</name>
    <dbReference type="NCBI Taxonomy" id="1137138"/>
    <lineage>
        <taxon>Eukaryota</taxon>
        <taxon>Fungi</taxon>
        <taxon>Dikarya</taxon>
        <taxon>Basidiomycota</taxon>
        <taxon>Agaricomycotina</taxon>
        <taxon>Agaricomycetes</taxon>
        <taxon>Agaricomycetidae</taxon>
        <taxon>Agaricales</taxon>
        <taxon>Pleurotineae</taxon>
        <taxon>Pleurotaceae</taxon>
        <taxon>Pleurotus</taxon>
    </lineage>
</organism>
<feature type="chain" id="PRO_5001646767" description="Transmembrane protein" evidence="3">
    <location>
        <begin position="19"/>
        <end position="741"/>
    </location>
</feature>
<feature type="signal peptide" evidence="3">
    <location>
        <begin position="1"/>
        <end position="18"/>
    </location>
</feature>
<evidence type="ECO:0000313" key="4">
    <source>
        <dbReference type="EMBL" id="KDQ24616.1"/>
    </source>
</evidence>
<proteinExistence type="predicted"/>
<accession>A0A067NLZ1</accession>
<keyword evidence="2" id="KW-0812">Transmembrane</keyword>
<protein>
    <recommendedName>
        <fullName evidence="6">Transmembrane protein</fullName>
    </recommendedName>
</protein>
<reference evidence="5" key="1">
    <citation type="journal article" date="2014" name="Proc. Natl. Acad. Sci. U.S.A.">
        <title>Extensive sampling of basidiomycete genomes demonstrates inadequacy of the white-rot/brown-rot paradigm for wood decay fungi.</title>
        <authorList>
            <person name="Riley R."/>
            <person name="Salamov A.A."/>
            <person name="Brown D.W."/>
            <person name="Nagy L.G."/>
            <person name="Floudas D."/>
            <person name="Held B.W."/>
            <person name="Levasseur A."/>
            <person name="Lombard V."/>
            <person name="Morin E."/>
            <person name="Otillar R."/>
            <person name="Lindquist E.A."/>
            <person name="Sun H."/>
            <person name="LaButti K.M."/>
            <person name="Schmutz J."/>
            <person name="Jabbour D."/>
            <person name="Luo H."/>
            <person name="Baker S.E."/>
            <person name="Pisabarro A.G."/>
            <person name="Walton J.D."/>
            <person name="Blanchette R.A."/>
            <person name="Henrissat B."/>
            <person name="Martin F."/>
            <person name="Cullen D."/>
            <person name="Hibbett D.S."/>
            <person name="Grigoriev I.V."/>
        </authorList>
    </citation>
    <scope>NUCLEOTIDE SEQUENCE [LARGE SCALE GENOMIC DNA]</scope>
    <source>
        <strain evidence="5">PC15</strain>
    </source>
</reference>
<dbReference type="VEuPathDB" id="FungiDB:PLEOSDRAFT_1107547"/>
<dbReference type="HOGENOM" id="CLU_374726_0_0_1"/>
<keyword evidence="2" id="KW-0472">Membrane</keyword>
<dbReference type="Proteomes" id="UP000027073">
    <property type="component" value="Unassembled WGS sequence"/>
</dbReference>
<evidence type="ECO:0000256" key="1">
    <source>
        <dbReference type="SAM" id="MobiDB-lite"/>
    </source>
</evidence>
<dbReference type="AlphaFoldDB" id="A0A067NLZ1"/>
<dbReference type="EMBL" id="KL198011">
    <property type="protein sequence ID" value="KDQ24616.1"/>
    <property type="molecule type" value="Genomic_DNA"/>
</dbReference>
<sequence>MFSYVACIFRALWAIVCALFALAGTKDSALNVDLDVPSAATDAEAGFEVYGALSIAQISAQLQNTEVVEEPQPCEQFEDPVVAESRDITFGSSLFSLRRLSTIGELEEADDFDVRIQEVGGAEAMADIARTTREGTLKDESQDITEDEDAPASLYQPATQEYKEYGYRSEEASYFSWAQYDVVAEDAYKSGISPSVGHYDFKMLQAQEEEEEETTQEQSDAPMELQELTPAPSRYSLGRLSTIEEVDEEEEIETGDQAAGPEAMGRNQVARRTWAGSDDDDDAVALALAGLPPAFTKDNDCEYYGICGGTMELESPSLQVAQWRQLVHEAFESDANSLFAFSATHVKKTDSISFDDWSRSSSVSSPHTPTPTRESPDGSHASSSPSKAGRVRCNMSRQLLCSPLLTNASSPSLSSTSSTSSLLATPPLGTSSGFGYYPLALVMPSFLGSPEPISGEDEMKSFGPGPLFVPDVFCDVNAEECANSTVSTAATVTVAAVEVGADLLFPKMSGSISFGELLGEYPTADKLFEGIPYFGSYETLYLKPAPPHAPEPSIAVTVPALISSVEPAAATSSIDSLSTCSSSRVTIPATFVDHSKSSRLEFPTADKLFEGIPSLGSFETLYLKPALPYEQGPSIPFPVPVPVTSLANTPSCTTVGDAIARVHVRANPMPPSSSSPAIIQVGFVDDSESDQWHPEDRLIPAMVRHSVGERGVYEVSLAGCILFYLLLLPSLTFSSFISSFL</sequence>
<evidence type="ECO:0000313" key="5">
    <source>
        <dbReference type="Proteomes" id="UP000027073"/>
    </source>
</evidence>
<feature type="transmembrane region" description="Helical" evidence="2">
    <location>
        <begin position="715"/>
        <end position="737"/>
    </location>
</feature>
<keyword evidence="2" id="KW-1133">Transmembrane helix</keyword>
<feature type="region of interest" description="Disordered" evidence="1">
    <location>
        <begin position="355"/>
        <end position="390"/>
    </location>
</feature>